<dbReference type="Proteomes" id="UP001193389">
    <property type="component" value="Chromosome"/>
</dbReference>
<proteinExistence type="predicted"/>
<reference evidence="1" key="1">
    <citation type="journal article" date="2020" name="Int. J. Syst. Evol. Microbiol.">
        <title>Aquipluma nitroreducens gen. nov. sp. nov., a novel facultatively anaerobic bacterium isolated from a freshwater lake.</title>
        <authorList>
            <person name="Watanabe M."/>
            <person name="Kojima H."/>
            <person name="Fukui M."/>
        </authorList>
    </citation>
    <scope>NUCLEOTIDE SEQUENCE</scope>
    <source>
        <strain evidence="1">MeG22</strain>
    </source>
</reference>
<protein>
    <submittedName>
        <fullName evidence="1">Uncharacterized protein</fullName>
    </submittedName>
</protein>
<evidence type="ECO:0000313" key="1">
    <source>
        <dbReference type="EMBL" id="BBE18786.1"/>
    </source>
</evidence>
<dbReference type="AlphaFoldDB" id="A0A5K7SBF2"/>
<dbReference type="EMBL" id="AP018694">
    <property type="protein sequence ID" value="BBE18786.1"/>
    <property type="molecule type" value="Genomic_DNA"/>
</dbReference>
<evidence type="ECO:0000313" key="2">
    <source>
        <dbReference type="Proteomes" id="UP001193389"/>
    </source>
</evidence>
<name>A0A5K7SBF2_9BACT</name>
<accession>A0A5K7SBF2</accession>
<sequence length="235" mass="27987">MEQNKRFEVFGTLTKTETIFTIDQKILQGTLVFEALKPFPDYFNDAAMTAKPMYLYLALEDQYPLEDIIRASQKIQLDFNVSFDAGKGFLRIYDEKYNVLRIRHLEDYNLLEKLQRSFSGNGIKFLIRSKKYKDELVKIRIIKFYDLEEIAEKIYLDKREKNHAYFEIPSHLSWEEFEVLTGKVKNNWLESKFDAAMGAFYYDGRLHEIIRIYSDQIGSEYLQDLRKLYLSKINS</sequence>
<organism evidence="1 2">
    <name type="scientific">Aquipluma nitroreducens</name>
    <dbReference type="NCBI Taxonomy" id="2010828"/>
    <lineage>
        <taxon>Bacteria</taxon>
        <taxon>Pseudomonadati</taxon>
        <taxon>Bacteroidota</taxon>
        <taxon>Bacteroidia</taxon>
        <taxon>Marinilabiliales</taxon>
        <taxon>Prolixibacteraceae</taxon>
        <taxon>Aquipluma</taxon>
    </lineage>
</organism>
<dbReference type="RefSeq" id="WP_318347091.1">
    <property type="nucleotide sequence ID" value="NZ_AP018694.1"/>
</dbReference>
<dbReference type="KEGG" id="anf:AQPE_2954"/>
<keyword evidence="2" id="KW-1185">Reference proteome</keyword>
<gene>
    <name evidence="1" type="ORF">AQPE_2954</name>
</gene>